<keyword evidence="1" id="KW-0560">Oxidoreductase</keyword>
<proteinExistence type="predicted"/>
<dbReference type="Proteomes" id="UP001289645">
    <property type="component" value="Unassembled WGS sequence"/>
</dbReference>
<dbReference type="EMBL" id="JAOXLN010000020">
    <property type="protein sequence ID" value="MDZ5087397.1"/>
    <property type="molecule type" value="Genomic_DNA"/>
</dbReference>
<sequence>MKFGVGLPTGMEGLINPIPFFEPRQFLEAAKLAEQLGYDSVWGNDHYAPQNYVRREYAAVPNFYEVLSVLAGVAAVTERVEIGTSVLVLPMRDIVTLARQTATIDQLSAGRLLLGVGIGAYPEEFHAARPDLAGGRRGEMLDEGLELLNRLLTEPTVTHHGKYYQVESLDMAPKGCADPVRVLVGGHQLRGIDRAIRHGSGWIPGWRPFDELAEWIATLRERAADAGRDPHALTVAPQLSCLIGRHHESTERRYLDSGMVQHRKSLAFDGRDPAKSLHNNLIGGYAEVYDRVERLAAMGADHLACLTFCVDTVDDWFEQLELFATEVIRPYRRAHGIAEPAATRR</sequence>
<reference evidence="1 2" key="1">
    <citation type="journal article" date="2021" name="Chemosphere">
        <title>Bioballs carrying a syntrophic Rhodococcus and Mycolicibacterium consortium for simultaneous sorption and biodegradation of fuel oil in contaminated freshwater.</title>
        <authorList>
            <person name="Naloka K."/>
            <person name="Polrit D."/>
            <person name="Muangchinda C."/>
            <person name="Thoetkiattikul H."/>
            <person name="Pinyakong O."/>
        </authorList>
    </citation>
    <scope>NUCLEOTIDE SEQUENCE [LARGE SCALE GENOMIC DNA]</scope>
    <source>
        <strain evidence="1 2">J101</strain>
    </source>
</reference>
<evidence type="ECO:0000313" key="2">
    <source>
        <dbReference type="Proteomes" id="UP001289645"/>
    </source>
</evidence>
<dbReference type="EC" id="1.-.-.-" evidence="1"/>
<keyword evidence="2" id="KW-1185">Reference proteome</keyword>
<comment type="caution">
    <text evidence="1">The sequence shown here is derived from an EMBL/GenBank/DDBJ whole genome shotgun (WGS) entry which is preliminary data.</text>
</comment>
<gene>
    <name evidence="1" type="ORF">OHX15_18570</name>
</gene>
<name>A0ACC6MKL6_MYCPF</name>
<accession>A0ACC6MKL6</accession>
<organism evidence="1 2">
    <name type="scientific">Mycolicibacterium parafortuitum</name>
    <name type="common">Mycobacterium parafortuitum</name>
    <dbReference type="NCBI Taxonomy" id="39692"/>
    <lineage>
        <taxon>Bacteria</taxon>
        <taxon>Bacillati</taxon>
        <taxon>Actinomycetota</taxon>
        <taxon>Actinomycetes</taxon>
        <taxon>Mycobacteriales</taxon>
        <taxon>Mycobacteriaceae</taxon>
        <taxon>Mycolicibacterium</taxon>
    </lineage>
</organism>
<evidence type="ECO:0000313" key="1">
    <source>
        <dbReference type="EMBL" id="MDZ5087397.1"/>
    </source>
</evidence>
<protein>
    <submittedName>
        <fullName evidence="1">TIGR03619 family F420-dependent LLM class oxidoreductase</fullName>
        <ecNumber evidence="1">1.-.-.-</ecNumber>
    </submittedName>
</protein>